<dbReference type="PANTHER" id="PTHR43333:SF1">
    <property type="entry name" value="D-ISOMER SPECIFIC 2-HYDROXYACID DEHYDROGENASE NAD-BINDING DOMAIN-CONTAINING PROTEIN"/>
    <property type="match status" value="1"/>
</dbReference>
<name>A0A6H0ZGB5_9HYPH</name>
<dbReference type="GO" id="GO:0016491">
    <property type="term" value="F:oxidoreductase activity"/>
    <property type="evidence" value="ECO:0007669"/>
    <property type="project" value="UniProtKB-KW"/>
</dbReference>
<evidence type="ECO:0000256" key="1">
    <source>
        <dbReference type="ARBA" id="ARBA00023002"/>
    </source>
</evidence>
<dbReference type="EMBL" id="CP050896">
    <property type="protein sequence ID" value="QIX19888.1"/>
    <property type="molecule type" value="Genomic_DNA"/>
</dbReference>
<dbReference type="SUPFAM" id="SSF51735">
    <property type="entry name" value="NAD(P)-binding Rossmann-fold domains"/>
    <property type="match status" value="1"/>
</dbReference>
<dbReference type="AlphaFoldDB" id="A0A6H0ZGB5"/>
<dbReference type="InterPro" id="IPR036291">
    <property type="entry name" value="NAD(P)-bd_dom_sf"/>
</dbReference>
<evidence type="ECO:0000313" key="4">
    <source>
        <dbReference type="EMBL" id="QIX19888.1"/>
    </source>
</evidence>
<evidence type="ECO:0000259" key="3">
    <source>
        <dbReference type="Pfam" id="PF02826"/>
    </source>
</evidence>
<proteinExistence type="predicted"/>
<dbReference type="GO" id="GO:0051287">
    <property type="term" value="F:NAD binding"/>
    <property type="evidence" value="ECO:0007669"/>
    <property type="project" value="InterPro"/>
</dbReference>
<feature type="domain" description="D-isomer specific 2-hydroxyacid dehydrogenase NAD-binding" evidence="3">
    <location>
        <begin position="116"/>
        <end position="288"/>
    </location>
</feature>
<keyword evidence="2" id="KW-0520">NAD</keyword>
<protein>
    <submittedName>
        <fullName evidence="4">D-2-hydroxyacid dehydrogenase</fullName>
    </submittedName>
</protein>
<accession>A0A6H0ZGB5</accession>
<dbReference type="Gene3D" id="3.40.50.720">
    <property type="entry name" value="NAD(P)-binding Rossmann-like Domain"/>
    <property type="match status" value="2"/>
</dbReference>
<evidence type="ECO:0000313" key="5">
    <source>
        <dbReference type="Proteomes" id="UP000500870"/>
    </source>
</evidence>
<organism evidence="4 5">
    <name type="scientific">Agrobacterium pusense</name>
    <dbReference type="NCBI Taxonomy" id="648995"/>
    <lineage>
        <taxon>Bacteria</taxon>
        <taxon>Pseudomonadati</taxon>
        <taxon>Pseudomonadota</taxon>
        <taxon>Alphaproteobacteria</taxon>
        <taxon>Hyphomicrobiales</taxon>
        <taxon>Rhizobiaceae</taxon>
        <taxon>Rhizobium/Agrobacterium group</taxon>
        <taxon>Agrobacterium</taxon>
    </lineage>
</organism>
<dbReference type="InterPro" id="IPR006140">
    <property type="entry name" value="D-isomer_DH_NAD-bd"/>
</dbReference>
<gene>
    <name evidence="4" type="ORF">FOB41_01395</name>
</gene>
<dbReference type="SUPFAM" id="SSF52283">
    <property type="entry name" value="Formate/glycerate dehydrogenase catalytic domain-like"/>
    <property type="match status" value="1"/>
</dbReference>
<keyword evidence="1" id="KW-0560">Oxidoreductase</keyword>
<dbReference type="CDD" id="cd05300">
    <property type="entry name" value="2-Hacid_dh_1"/>
    <property type="match status" value="1"/>
</dbReference>
<dbReference type="PANTHER" id="PTHR43333">
    <property type="entry name" value="2-HACID_DH_C DOMAIN-CONTAINING PROTEIN"/>
    <property type="match status" value="1"/>
</dbReference>
<dbReference type="Pfam" id="PF02826">
    <property type="entry name" value="2-Hacid_dh_C"/>
    <property type="match status" value="1"/>
</dbReference>
<dbReference type="Proteomes" id="UP000500870">
    <property type="component" value="Chromosome 2"/>
</dbReference>
<reference evidence="4 5" key="1">
    <citation type="submission" date="2020-04" db="EMBL/GenBank/DDBJ databases">
        <title>FDA dAtabase for Regulatory Grade micrObial Sequences (FDA-ARGOS): Supporting development and validation of Infectious Disease Dx tests.</title>
        <authorList>
            <person name="Sciortino C."/>
            <person name="Tallon L."/>
            <person name="Sadzewicz L."/>
            <person name="Vavikolanu K."/>
            <person name="Mehta A."/>
            <person name="Aluvathingal J."/>
            <person name="Nadendla S."/>
            <person name="Nandy P."/>
            <person name="Geyer C."/>
            <person name="Yan Y."/>
            <person name="Sichtig H."/>
        </authorList>
    </citation>
    <scope>NUCLEOTIDE SEQUENCE [LARGE SCALE GENOMIC DNA]</scope>
    <source>
        <strain evidence="4 5">FDAARGOS_633</strain>
    </source>
</reference>
<evidence type="ECO:0000256" key="2">
    <source>
        <dbReference type="ARBA" id="ARBA00023027"/>
    </source>
</evidence>
<sequence length="326" mass="35307">MRDILVYVENRLSPSSPYFVSQSAVLTALGKDGLYADVRCYPASAPDYDFLATAHYFIGSGFDTERIKNHGSSLRLVHCTSAGVDRYLPLDWLPDGAMFTNSSGVHGEKGGAFGLMTVLMLCEGVPRHIENQKLHRWDPALSKGIASKTILFLGFGDLGQAIAARLKPLGPKIIAVTRSGQPNAGADQTVLVEEVHTVIGRADCLVVCCPLTPATRGMVDREMISKMKRGSTLFNIARGPIVDNRALVDALTDGHLSGAALDVFDQEPLPSDSNLWDVPNLIIFPHISCDDAEGYIDKCLSIFAGNVERYLTGRPLNNVIDTQAGY</sequence>